<evidence type="ECO:0000313" key="2">
    <source>
        <dbReference type="Proteomes" id="UP000271889"/>
    </source>
</evidence>
<evidence type="ECO:0008006" key="3">
    <source>
        <dbReference type="Google" id="ProtNLM"/>
    </source>
</evidence>
<dbReference type="AlphaFoldDB" id="A0A3P6RGB4"/>
<protein>
    <recommendedName>
        <fullName evidence="3">Pao retrotransposon peptidase</fullName>
    </recommendedName>
</protein>
<organism evidence="1 2">
    <name type="scientific">Cylicostephanus goldi</name>
    <name type="common">Nematode worm</name>
    <dbReference type="NCBI Taxonomy" id="71465"/>
    <lineage>
        <taxon>Eukaryota</taxon>
        <taxon>Metazoa</taxon>
        <taxon>Ecdysozoa</taxon>
        <taxon>Nematoda</taxon>
        <taxon>Chromadorea</taxon>
        <taxon>Rhabditida</taxon>
        <taxon>Rhabditina</taxon>
        <taxon>Rhabditomorpha</taxon>
        <taxon>Strongyloidea</taxon>
        <taxon>Strongylidae</taxon>
        <taxon>Cylicostephanus</taxon>
    </lineage>
</organism>
<dbReference type="Proteomes" id="UP000271889">
    <property type="component" value="Unassembled WGS sequence"/>
</dbReference>
<dbReference type="EMBL" id="UYRV01005611">
    <property type="protein sequence ID" value="VDK52815.1"/>
    <property type="molecule type" value="Genomic_DNA"/>
</dbReference>
<dbReference type="InterPro" id="IPR008042">
    <property type="entry name" value="Retrotrans_Pao"/>
</dbReference>
<dbReference type="PANTHER" id="PTHR47331">
    <property type="entry name" value="PHD-TYPE DOMAIN-CONTAINING PROTEIN"/>
    <property type="match status" value="1"/>
</dbReference>
<keyword evidence="2" id="KW-1185">Reference proteome</keyword>
<proteinExistence type="predicted"/>
<accession>A0A3P6RGB4</accession>
<dbReference type="Pfam" id="PF05380">
    <property type="entry name" value="Peptidase_A17"/>
    <property type="match status" value="1"/>
</dbReference>
<dbReference type="OrthoDB" id="5863270at2759"/>
<evidence type="ECO:0000313" key="1">
    <source>
        <dbReference type="EMBL" id="VDK52815.1"/>
    </source>
</evidence>
<sequence>MNLRAFASNAEKLNEYFGMREIEAIRNVQKLLGLKWDIIDDNLILPLPEETSNKDPWTKRKVLKHIASIYDPLGLLSPSTLPGKIFLQSLWKEKLLWDETLPSEKEAQWQEIISAWTTSELTTPRLIIDCEEEISYEYDLHVFADASSAAYCAVAYIVQKANDKPIRASLVMSKSRLAPLSHSMTIPRF</sequence>
<gene>
    <name evidence="1" type="ORF">CGOC_LOCUS2491</name>
</gene>
<reference evidence="1 2" key="1">
    <citation type="submission" date="2018-11" db="EMBL/GenBank/DDBJ databases">
        <authorList>
            <consortium name="Pathogen Informatics"/>
        </authorList>
    </citation>
    <scope>NUCLEOTIDE SEQUENCE [LARGE SCALE GENOMIC DNA]</scope>
</reference>
<name>A0A3P6RGB4_CYLGO</name>